<evidence type="ECO:0000313" key="2">
    <source>
        <dbReference type="EMBL" id="GIJ66491.1"/>
    </source>
</evidence>
<protein>
    <submittedName>
        <fullName evidence="2">Uncharacterized protein</fullName>
    </submittedName>
</protein>
<organism evidence="2 3">
    <name type="scientific">Virgisporangium ochraceum</name>
    <dbReference type="NCBI Taxonomy" id="65505"/>
    <lineage>
        <taxon>Bacteria</taxon>
        <taxon>Bacillati</taxon>
        <taxon>Actinomycetota</taxon>
        <taxon>Actinomycetes</taxon>
        <taxon>Micromonosporales</taxon>
        <taxon>Micromonosporaceae</taxon>
        <taxon>Virgisporangium</taxon>
    </lineage>
</organism>
<dbReference type="EMBL" id="BOPH01000018">
    <property type="protein sequence ID" value="GIJ66491.1"/>
    <property type="molecule type" value="Genomic_DNA"/>
</dbReference>
<name>A0A8J4E987_9ACTN</name>
<feature type="compositionally biased region" description="Basic and acidic residues" evidence="1">
    <location>
        <begin position="227"/>
        <end position="240"/>
    </location>
</feature>
<accession>A0A8J4E987</accession>
<sequence>MDTQLSIFGIEAHPPGPGDLDGLLAGAGQVVRLGGTARVSIVVDAAWRVRVLIAEFTRRGLATSWDKATIEGHYGVRTAYSSRLAPLGARWLRGAVKRVPSDFFLDGQRLRLWCAAAGAPTEDGDGYSLHLGAEEECWKAVGRALATTGLPAELLGPRAGGPLFRIEGRKRVAHLAEIIGDPPDDVPPGKWPRKKAQTENPDGAVPVSSRTSRKREPGAGRAAATPREAHLKDEPGLFDL</sequence>
<evidence type="ECO:0000313" key="3">
    <source>
        <dbReference type="Proteomes" id="UP000635606"/>
    </source>
</evidence>
<feature type="region of interest" description="Disordered" evidence="1">
    <location>
        <begin position="179"/>
        <end position="240"/>
    </location>
</feature>
<reference evidence="2" key="1">
    <citation type="submission" date="2021-01" db="EMBL/GenBank/DDBJ databases">
        <title>Whole genome shotgun sequence of Virgisporangium ochraceum NBRC 16418.</title>
        <authorList>
            <person name="Komaki H."/>
            <person name="Tamura T."/>
        </authorList>
    </citation>
    <scope>NUCLEOTIDE SEQUENCE</scope>
    <source>
        <strain evidence="2">NBRC 16418</strain>
    </source>
</reference>
<proteinExistence type="predicted"/>
<keyword evidence="3" id="KW-1185">Reference proteome</keyword>
<dbReference type="Proteomes" id="UP000635606">
    <property type="component" value="Unassembled WGS sequence"/>
</dbReference>
<gene>
    <name evidence="2" type="ORF">Voc01_014080</name>
</gene>
<evidence type="ECO:0000256" key="1">
    <source>
        <dbReference type="SAM" id="MobiDB-lite"/>
    </source>
</evidence>
<dbReference type="AlphaFoldDB" id="A0A8J4E987"/>
<comment type="caution">
    <text evidence="2">The sequence shown here is derived from an EMBL/GenBank/DDBJ whole genome shotgun (WGS) entry which is preliminary data.</text>
</comment>